<dbReference type="InterPro" id="IPR052337">
    <property type="entry name" value="SAT4-like"/>
</dbReference>
<feature type="transmembrane region" description="Helical" evidence="7">
    <location>
        <begin position="206"/>
        <end position="228"/>
    </location>
</feature>
<feature type="compositionally biased region" description="Polar residues" evidence="6">
    <location>
        <begin position="346"/>
        <end position="366"/>
    </location>
</feature>
<feature type="region of interest" description="Disordered" evidence="6">
    <location>
        <begin position="338"/>
        <end position="376"/>
    </location>
</feature>
<feature type="compositionally biased region" description="Basic and acidic residues" evidence="6">
    <location>
        <begin position="367"/>
        <end position="376"/>
    </location>
</feature>
<evidence type="ECO:0000256" key="4">
    <source>
        <dbReference type="ARBA" id="ARBA00023136"/>
    </source>
</evidence>
<evidence type="ECO:0000313" key="9">
    <source>
        <dbReference type="EMBL" id="KAF1991681.1"/>
    </source>
</evidence>
<dbReference type="GO" id="GO:0016020">
    <property type="term" value="C:membrane"/>
    <property type="evidence" value="ECO:0007669"/>
    <property type="project" value="UniProtKB-SubCell"/>
</dbReference>
<dbReference type="Pfam" id="PF20684">
    <property type="entry name" value="Fung_rhodopsin"/>
    <property type="match status" value="1"/>
</dbReference>
<protein>
    <recommendedName>
        <fullName evidence="8">Rhodopsin domain-containing protein</fullName>
    </recommendedName>
</protein>
<reference evidence="9" key="1">
    <citation type="journal article" date="2020" name="Stud. Mycol.">
        <title>101 Dothideomycetes genomes: a test case for predicting lifestyles and emergence of pathogens.</title>
        <authorList>
            <person name="Haridas S."/>
            <person name="Albert R."/>
            <person name="Binder M."/>
            <person name="Bloem J."/>
            <person name="Labutti K."/>
            <person name="Salamov A."/>
            <person name="Andreopoulos B."/>
            <person name="Baker S."/>
            <person name="Barry K."/>
            <person name="Bills G."/>
            <person name="Bluhm B."/>
            <person name="Cannon C."/>
            <person name="Castanera R."/>
            <person name="Culley D."/>
            <person name="Daum C."/>
            <person name="Ezra D."/>
            <person name="Gonzalez J."/>
            <person name="Henrissat B."/>
            <person name="Kuo A."/>
            <person name="Liang C."/>
            <person name="Lipzen A."/>
            <person name="Lutzoni F."/>
            <person name="Magnuson J."/>
            <person name="Mondo S."/>
            <person name="Nolan M."/>
            <person name="Ohm R."/>
            <person name="Pangilinan J."/>
            <person name="Park H.-J."/>
            <person name="Ramirez L."/>
            <person name="Alfaro M."/>
            <person name="Sun H."/>
            <person name="Tritt A."/>
            <person name="Yoshinaga Y."/>
            <person name="Zwiers L.-H."/>
            <person name="Turgeon B."/>
            <person name="Goodwin S."/>
            <person name="Spatafora J."/>
            <person name="Crous P."/>
            <person name="Grigoriev I."/>
        </authorList>
    </citation>
    <scope>NUCLEOTIDE SEQUENCE</scope>
    <source>
        <strain evidence="9">CBS 113979</strain>
    </source>
</reference>
<accession>A0A6G1HEM9</accession>
<keyword evidence="2 7" id="KW-0812">Transmembrane</keyword>
<keyword evidence="4 7" id="KW-0472">Membrane</keyword>
<feature type="transmembrane region" description="Helical" evidence="7">
    <location>
        <begin position="240"/>
        <end position="262"/>
    </location>
</feature>
<comment type="subcellular location">
    <subcellularLocation>
        <location evidence="1">Membrane</location>
        <topology evidence="1">Multi-pass membrane protein</topology>
    </subcellularLocation>
</comment>
<organism evidence="9 10">
    <name type="scientific">Aulographum hederae CBS 113979</name>
    <dbReference type="NCBI Taxonomy" id="1176131"/>
    <lineage>
        <taxon>Eukaryota</taxon>
        <taxon>Fungi</taxon>
        <taxon>Dikarya</taxon>
        <taxon>Ascomycota</taxon>
        <taxon>Pezizomycotina</taxon>
        <taxon>Dothideomycetes</taxon>
        <taxon>Pleosporomycetidae</taxon>
        <taxon>Aulographales</taxon>
        <taxon>Aulographaceae</taxon>
    </lineage>
</organism>
<name>A0A6G1HEM9_9PEZI</name>
<feature type="transmembrane region" description="Helical" evidence="7">
    <location>
        <begin position="169"/>
        <end position="194"/>
    </location>
</feature>
<proteinExistence type="inferred from homology"/>
<comment type="similarity">
    <text evidence="5">Belongs to the SAT4 family.</text>
</comment>
<evidence type="ECO:0000256" key="6">
    <source>
        <dbReference type="SAM" id="MobiDB-lite"/>
    </source>
</evidence>
<dbReference type="PANTHER" id="PTHR33048">
    <property type="entry name" value="PTH11-LIKE INTEGRAL MEMBRANE PROTEIN (AFU_ORTHOLOGUE AFUA_5G11245)"/>
    <property type="match status" value="1"/>
</dbReference>
<feature type="transmembrane region" description="Helical" evidence="7">
    <location>
        <begin position="6"/>
        <end position="25"/>
    </location>
</feature>
<dbReference type="InterPro" id="IPR049326">
    <property type="entry name" value="Rhodopsin_dom_fungi"/>
</dbReference>
<sequence length="473" mass="53884">MLRLAVESWIWFGVSVFLAACRFVSRTIHFGGLKGLQVDDYCMAVAVCTYTTLLVTMNIVADKETNLLPPGFDVATLTPRNIKSREYGSKMVLVVEQMQCATIWLLKACILLMYNRLTIALKENLAVKILAGYVLFGYILMEILYFGVWCRPFHGYWAVPTSNFQCSAAINHLITNAVFNISSDLIMLAIGLSLFIRSRLPFKRKLVLCSVFSLGVFVIVAAICNKYYSFTEPFGSMWTYWYIREASTTLIVANLPFLWTLLRRLFNLGAFDEEHTPPVRFHSQRAASGRKVDTNLSAARMSGSQIKSNLSSYDSPMGEITRPKEIKMSHKSLINTILDKRKDRQSSTYEAPNKHNSTYRHSQQQHPETHVPQRRTWRERDVYGVMDIEALEGEEWDPAENRIRRPEGAAASSSSMSGVNQLTSNGKEKVETEYDREREELEIDFVTTPEWAGPTMNGDLERGMAGRRWEGLR</sequence>
<keyword evidence="10" id="KW-1185">Reference proteome</keyword>
<evidence type="ECO:0000259" key="8">
    <source>
        <dbReference type="Pfam" id="PF20684"/>
    </source>
</evidence>
<keyword evidence="3 7" id="KW-1133">Transmembrane helix</keyword>
<evidence type="ECO:0000256" key="3">
    <source>
        <dbReference type="ARBA" id="ARBA00022989"/>
    </source>
</evidence>
<feature type="transmembrane region" description="Helical" evidence="7">
    <location>
        <begin position="91"/>
        <end position="113"/>
    </location>
</feature>
<feature type="compositionally biased region" description="Basic and acidic residues" evidence="6">
    <location>
        <begin position="459"/>
        <end position="473"/>
    </location>
</feature>
<evidence type="ECO:0000256" key="7">
    <source>
        <dbReference type="SAM" id="Phobius"/>
    </source>
</evidence>
<dbReference type="AlphaFoldDB" id="A0A6G1HEM9"/>
<feature type="region of interest" description="Disordered" evidence="6">
    <location>
        <begin position="405"/>
        <end position="473"/>
    </location>
</feature>
<evidence type="ECO:0000256" key="2">
    <source>
        <dbReference type="ARBA" id="ARBA00022692"/>
    </source>
</evidence>
<evidence type="ECO:0000256" key="5">
    <source>
        <dbReference type="ARBA" id="ARBA00038359"/>
    </source>
</evidence>
<feature type="domain" description="Rhodopsin" evidence="8">
    <location>
        <begin position="22"/>
        <end position="264"/>
    </location>
</feature>
<dbReference type="PROSITE" id="PS51257">
    <property type="entry name" value="PROKAR_LIPOPROTEIN"/>
    <property type="match status" value="1"/>
</dbReference>
<evidence type="ECO:0000313" key="10">
    <source>
        <dbReference type="Proteomes" id="UP000800041"/>
    </source>
</evidence>
<evidence type="ECO:0000256" key="1">
    <source>
        <dbReference type="ARBA" id="ARBA00004141"/>
    </source>
</evidence>
<dbReference type="EMBL" id="ML977139">
    <property type="protein sequence ID" value="KAF1991681.1"/>
    <property type="molecule type" value="Genomic_DNA"/>
</dbReference>
<dbReference type="Proteomes" id="UP000800041">
    <property type="component" value="Unassembled WGS sequence"/>
</dbReference>
<feature type="transmembrane region" description="Helical" evidence="7">
    <location>
        <begin position="41"/>
        <end position="61"/>
    </location>
</feature>
<gene>
    <name evidence="9" type="ORF">K402DRAFT_322826</name>
</gene>
<dbReference type="PANTHER" id="PTHR33048:SF149">
    <property type="entry name" value="UBID FAMILY DECARBOXYLASE"/>
    <property type="match status" value="1"/>
</dbReference>
<dbReference type="OrthoDB" id="3903189at2759"/>
<feature type="compositionally biased region" description="Basic and acidic residues" evidence="6">
    <location>
        <begin position="426"/>
        <end position="439"/>
    </location>
</feature>
<feature type="transmembrane region" description="Helical" evidence="7">
    <location>
        <begin position="125"/>
        <end position="149"/>
    </location>
</feature>